<dbReference type="EMBL" id="UYRT01009870">
    <property type="protein sequence ID" value="VDK48222.1"/>
    <property type="molecule type" value="Genomic_DNA"/>
</dbReference>
<protein>
    <submittedName>
        <fullName evidence="1">Uncharacterized protein</fullName>
    </submittedName>
</protein>
<organism evidence="1 2">
    <name type="scientific">Gongylonema pulchrum</name>
    <dbReference type="NCBI Taxonomy" id="637853"/>
    <lineage>
        <taxon>Eukaryota</taxon>
        <taxon>Metazoa</taxon>
        <taxon>Ecdysozoa</taxon>
        <taxon>Nematoda</taxon>
        <taxon>Chromadorea</taxon>
        <taxon>Rhabditida</taxon>
        <taxon>Spirurina</taxon>
        <taxon>Spiruromorpha</taxon>
        <taxon>Spiruroidea</taxon>
        <taxon>Gongylonematidae</taxon>
        <taxon>Gongylonema</taxon>
    </lineage>
</organism>
<reference evidence="1 2" key="1">
    <citation type="submission" date="2018-11" db="EMBL/GenBank/DDBJ databases">
        <authorList>
            <consortium name="Pathogen Informatics"/>
        </authorList>
    </citation>
    <scope>NUCLEOTIDE SEQUENCE [LARGE SCALE GENOMIC DNA]</scope>
</reference>
<keyword evidence="2" id="KW-1185">Reference proteome</keyword>
<proteinExistence type="predicted"/>
<dbReference type="GO" id="GO:0005737">
    <property type="term" value="C:cytoplasm"/>
    <property type="evidence" value="ECO:0007669"/>
    <property type="project" value="TreeGrafter"/>
</dbReference>
<dbReference type="PANTHER" id="PTHR48079">
    <property type="entry name" value="PROTEIN YEEZ"/>
    <property type="match status" value="1"/>
</dbReference>
<dbReference type="GO" id="GO:0004029">
    <property type="term" value="F:aldehyde dehydrogenase (NAD+) activity"/>
    <property type="evidence" value="ECO:0007669"/>
    <property type="project" value="TreeGrafter"/>
</dbReference>
<dbReference type="OrthoDB" id="2735536at2759"/>
<dbReference type="InterPro" id="IPR051783">
    <property type="entry name" value="NAD(P)-dependent_oxidoreduct"/>
</dbReference>
<accession>A0A3P6QE64</accession>
<evidence type="ECO:0000313" key="2">
    <source>
        <dbReference type="Proteomes" id="UP000271098"/>
    </source>
</evidence>
<dbReference type="AlphaFoldDB" id="A0A3P6QE64"/>
<gene>
    <name evidence="1" type="ORF">GPUH_LOCUS4940</name>
</gene>
<evidence type="ECO:0000313" key="1">
    <source>
        <dbReference type="EMBL" id="VDK48222.1"/>
    </source>
</evidence>
<dbReference type="InterPro" id="IPR036291">
    <property type="entry name" value="NAD(P)-bd_dom_sf"/>
</dbReference>
<dbReference type="SUPFAM" id="SSF51735">
    <property type="entry name" value="NAD(P)-binding Rossmann-fold domains"/>
    <property type="match status" value="1"/>
</dbReference>
<dbReference type="Proteomes" id="UP000271098">
    <property type="component" value="Unassembled WGS sequence"/>
</dbReference>
<dbReference type="Gene3D" id="3.40.50.720">
    <property type="entry name" value="NAD(P)-binding Rossmann-like Domain"/>
    <property type="match status" value="1"/>
</dbReference>
<sequence length="170" mass="19088">MKPVFVKAPILDVQFSLTVLNPGLLVGPLLQNSKGASAAIISRFVDGSMPAYPALKVSVVDVRDAARAHLLAMKEPRSDGQRIIVTAQTLSFRKIAKILRQEFSEQGYSVPRFKAPYAALWLYARFDPEARQALRLYGHEEKFDNSKVSSSKRGAFITRFFFSKNHILFK</sequence>
<dbReference type="PANTHER" id="PTHR48079:SF6">
    <property type="entry name" value="NAD(P)-BINDING DOMAIN-CONTAINING PROTEIN-RELATED"/>
    <property type="match status" value="1"/>
</dbReference>
<name>A0A3P6QE64_9BILA</name>